<feature type="compositionally biased region" description="Low complexity" evidence="2">
    <location>
        <begin position="91"/>
        <end position="130"/>
    </location>
</feature>
<dbReference type="GeneID" id="105226055"/>
<keyword evidence="1" id="KW-0863">Zinc-finger</keyword>
<dbReference type="PANTHER" id="PTHR12451:SF0">
    <property type="entry name" value="ZINC FINGER PROTEIN CASTOR HOMOLOG 1"/>
    <property type="match status" value="1"/>
</dbReference>
<evidence type="ECO:0000256" key="1">
    <source>
        <dbReference type="PROSITE-ProRule" id="PRU00042"/>
    </source>
</evidence>
<dbReference type="GO" id="GO:0045944">
    <property type="term" value="P:positive regulation of transcription by RNA polymerase II"/>
    <property type="evidence" value="ECO:0007669"/>
    <property type="project" value="TreeGrafter"/>
</dbReference>
<reference evidence="4" key="1">
    <citation type="submission" date="2025-05" db="UniProtKB">
        <authorList>
            <consortium name="RefSeq"/>
        </authorList>
    </citation>
    <scope>NUCLEOTIDE SEQUENCE [LARGE SCALE GENOMIC DNA]</scope>
</reference>
<feature type="region of interest" description="Disordered" evidence="2">
    <location>
        <begin position="359"/>
        <end position="401"/>
    </location>
</feature>
<dbReference type="PROSITE" id="PS00028">
    <property type="entry name" value="ZINC_FINGER_C2H2_1"/>
    <property type="match status" value="2"/>
</dbReference>
<dbReference type="GO" id="GO:0005634">
    <property type="term" value="C:nucleus"/>
    <property type="evidence" value="ECO:0007669"/>
    <property type="project" value="TreeGrafter"/>
</dbReference>
<protein>
    <submittedName>
        <fullName evidence="5">Transcription factor castor</fullName>
    </submittedName>
</protein>
<feature type="domain" description="C2H2-type" evidence="3">
    <location>
        <begin position="636"/>
        <end position="665"/>
    </location>
</feature>
<reference evidence="5" key="2">
    <citation type="submission" date="2025-08" db="UniProtKB">
        <authorList>
            <consortium name="RefSeq"/>
        </authorList>
    </citation>
    <scope>IDENTIFICATION</scope>
    <source>
        <tissue evidence="5">Adult</tissue>
    </source>
</reference>
<dbReference type="KEGG" id="bdr:105226055"/>
<feature type="compositionally biased region" description="Polar residues" evidence="2">
    <location>
        <begin position="226"/>
        <end position="235"/>
    </location>
</feature>
<sequence length="943" mass="104230">MSTQLEFIMQLYMMNLLQQQQQQQLQQQQQQQQHQMHNLPSPSKREMEMDISSSTMTTATTFVDATQQTQQQHHQQQQQQPHNPRTHSRKNSQTTTTTITNCSSSSSCTTRSPNSNSNSSIAIQQQQLQHNTQHNTLSPLQQLLFGQLSAPPPPMLATTPPALGVPSNLLLTPTTPNSGMSAATALSLAAAAYNVSAGSQFPLQTHIFPTNDLACDVGHITAANSLQSSTVTSTPTEDEERVEEGAEVAAASTQLDEEDCSPLDNASTTSNDVEDVSDTVTVEEEKYRAQAQDLSDRRTDRWRECRQADAEECGIKVQQQQSDDVVEAVEVLDDDEEDEKPLASLRHSNAETRCLRTRSNVDVRNSSNSLDGSTSVPYITPTKQPADSTHYLSQQSSTELTQDVAGPFTQLTENESVNMTPMSLAKTLLTPPSSDQLPTANHKKHSLHPSTQTLNTELTGVTGLTGTSGIMSLNTVSSLDAFLQNEENLKNLRKVSSYLECENALCRQENLREHFHCFDEPCQGKILSKKDDIIRHLKWHKKRKESLLLGFARFSASDDCEPAYGAGCTYCWKQTHYHCVYEDCPKVYVSTSDVQMHANFHRKNSEIVQEGFRRFRAHENCKIEDCPFYGKKTSHYHCCREGCNHTFKNKADMDKHKSYHLRDYQLTQDGFKKILKTEACPFDGCKFSTVCNHIHCVREGCTYILHSSSQMISHKRKHERLDGEQAYQNFKKQKDSSGEDSPASIATTTAAATTVVAANVTTHTTTPLSSLSADRFLARKRGRPPKKIELPAKTEPAKRIKLEPTTDQLSATTDATTQLANNAQMPTAAASLFPPPFLPNFNAATAAAAAAAAAQSMQMQDPNTPNMQLTHLMALFQLQNPLFYQNLYPGGMPANMANMLGAAAVAGVMPPATGLYGNMSTFGGPAGATIKSEYGEKQQQYKE</sequence>
<keyword evidence="4" id="KW-1185">Reference proteome</keyword>
<dbReference type="RefSeq" id="XP_011203100.2">
    <property type="nucleotide sequence ID" value="XM_011204798.4"/>
</dbReference>
<feature type="compositionally biased region" description="Acidic residues" evidence="2">
    <location>
        <begin position="236"/>
        <end position="246"/>
    </location>
</feature>
<name>A0A6I9UXU3_BACDO</name>
<dbReference type="GO" id="GO:0000981">
    <property type="term" value="F:DNA-binding transcription factor activity, RNA polymerase II-specific"/>
    <property type="evidence" value="ECO:0007669"/>
    <property type="project" value="TreeGrafter"/>
</dbReference>
<evidence type="ECO:0000259" key="3">
    <source>
        <dbReference type="PROSITE" id="PS50157"/>
    </source>
</evidence>
<dbReference type="PANTHER" id="PTHR12451">
    <property type="entry name" value="TRANSCRIPTION FACTOR CASTOR PROTEIN MING -RELATED"/>
    <property type="match status" value="1"/>
</dbReference>
<proteinExistence type="predicted"/>
<dbReference type="InterPro" id="IPR040373">
    <property type="entry name" value="CASZ1"/>
</dbReference>
<feature type="compositionally biased region" description="Low complexity" evidence="2">
    <location>
        <begin position="66"/>
        <end position="80"/>
    </location>
</feature>
<feature type="region of interest" description="Disordered" evidence="2">
    <location>
        <begin position="226"/>
        <end position="279"/>
    </location>
</feature>
<evidence type="ECO:0000313" key="5">
    <source>
        <dbReference type="RefSeq" id="XP_011203100.2"/>
    </source>
</evidence>
<dbReference type="InParanoid" id="A0A6I9UXU3"/>
<dbReference type="InterPro" id="IPR013087">
    <property type="entry name" value="Znf_C2H2_type"/>
</dbReference>
<dbReference type="GO" id="GO:0045664">
    <property type="term" value="P:regulation of neuron differentiation"/>
    <property type="evidence" value="ECO:0007669"/>
    <property type="project" value="TreeGrafter"/>
</dbReference>
<dbReference type="PROSITE" id="PS50157">
    <property type="entry name" value="ZINC_FINGER_C2H2_2"/>
    <property type="match status" value="1"/>
</dbReference>
<dbReference type="GO" id="GO:0000977">
    <property type="term" value="F:RNA polymerase II transcription regulatory region sequence-specific DNA binding"/>
    <property type="evidence" value="ECO:0007669"/>
    <property type="project" value="TreeGrafter"/>
</dbReference>
<evidence type="ECO:0000313" key="4">
    <source>
        <dbReference type="Proteomes" id="UP001652620"/>
    </source>
</evidence>
<organism evidence="4 5">
    <name type="scientific">Bactrocera dorsalis</name>
    <name type="common">Oriental fruit fly</name>
    <name type="synonym">Dacus dorsalis</name>
    <dbReference type="NCBI Taxonomy" id="27457"/>
    <lineage>
        <taxon>Eukaryota</taxon>
        <taxon>Metazoa</taxon>
        <taxon>Ecdysozoa</taxon>
        <taxon>Arthropoda</taxon>
        <taxon>Hexapoda</taxon>
        <taxon>Insecta</taxon>
        <taxon>Pterygota</taxon>
        <taxon>Neoptera</taxon>
        <taxon>Endopterygota</taxon>
        <taxon>Diptera</taxon>
        <taxon>Brachycera</taxon>
        <taxon>Muscomorpha</taxon>
        <taxon>Tephritoidea</taxon>
        <taxon>Tephritidae</taxon>
        <taxon>Bactrocera</taxon>
        <taxon>Bactrocera</taxon>
    </lineage>
</organism>
<feature type="compositionally biased region" description="Low complexity" evidence="2">
    <location>
        <begin position="359"/>
        <end position="369"/>
    </location>
</feature>
<dbReference type="OrthoDB" id="10063916at2759"/>
<keyword evidence="1" id="KW-0862">Zinc</keyword>
<keyword evidence="1" id="KW-0479">Metal-binding</keyword>
<dbReference type="SMART" id="SM00355">
    <property type="entry name" value="ZnF_C2H2"/>
    <property type="match status" value="4"/>
</dbReference>
<dbReference type="AlphaFoldDB" id="A0A6I9UXU3"/>
<feature type="region of interest" description="Disordered" evidence="2">
    <location>
        <begin position="66"/>
        <end position="130"/>
    </location>
</feature>
<feature type="region of interest" description="Disordered" evidence="2">
    <location>
        <begin position="25"/>
        <end position="51"/>
    </location>
</feature>
<gene>
    <name evidence="5" type="primary">LOC105226055</name>
</gene>
<feature type="region of interest" description="Disordered" evidence="2">
    <location>
        <begin position="427"/>
        <end position="453"/>
    </location>
</feature>
<dbReference type="Proteomes" id="UP001652620">
    <property type="component" value="Chromosome 2"/>
</dbReference>
<dbReference type="GO" id="GO:0008270">
    <property type="term" value="F:zinc ion binding"/>
    <property type="evidence" value="ECO:0007669"/>
    <property type="project" value="UniProtKB-KW"/>
</dbReference>
<feature type="compositionally biased region" description="Polar residues" evidence="2">
    <location>
        <begin position="370"/>
        <end position="401"/>
    </location>
</feature>
<accession>A0A6I9UXU3</accession>
<feature type="compositionally biased region" description="Polar residues" evidence="2">
    <location>
        <begin position="430"/>
        <end position="439"/>
    </location>
</feature>
<evidence type="ECO:0000256" key="2">
    <source>
        <dbReference type="SAM" id="MobiDB-lite"/>
    </source>
</evidence>
<dbReference type="FunCoup" id="A0A6I9UXU3">
    <property type="interactions" value="20"/>
</dbReference>